<dbReference type="Pfam" id="PF01841">
    <property type="entry name" value="Transglut_core"/>
    <property type="match status" value="1"/>
</dbReference>
<dbReference type="SUPFAM" id="SSF49309">
    <property type="entry name" value="Transglutaminase, two C-terminal domains"/>
    <property type="match status" value="2"/>
</dbReference>
<dbReference type="SUPFAM" id="SSF81296">
    <property type="entry name" value="E set domains"/>
    <property type="match status" value="1"/>
</dbReference>
<feature type="binding site" evidence="9">
    <location>
        <position position="485"/>
    </location>
    <ligand>
        <name>Ca(2+)</name>
        <dbReference type="ChEBI" id="CHEBI:29108"/>
    </ligand>
</feature>
<comment type="similarity">
    <text evidence="1">Belongs to the transglutaminase superfamily. Transglutaminase family.</text>
</comment>
<dbReference type="FunFam" id="2.60.40.10:FF:000171">
    <property type="entry name" value="protein-glutamine gamma-glutamyltransferase 6"/>
    <property type="match status" value="1"/>
</dbReference>
<evidence type="ECO:0000256" key="4">
    <source>
        <dbReference type="ARBA" id="ARBA00022837"/>
    </source>
</evidence>
<dbReference type="InterPro" id="IPR013783">
    <property type="entry name" value="Ig-like_fold"/>
</dbReference>
<evidence type="ECO:0000256" key="9">
    <source>
        <dbReference type="PIRSR" id="PIRSR000459-2"/>
    </source>
</evidence>
<reference evidence="12 13" key="2">
    <citation type="submission" date="2025-04" db="UniProtKB">
        <authorList>
            <consortium name="RefSeq"/>
        </authorList>
    </citation>
    <scope>IDENTIFICATION</scope>
</reference>
<dbReference type="EC" id="2.3.2.13" evidence="6"/>
<dbReference type="InterPro" id="IPR002931">
    <property type="entry name" value="Transglutaminase-like"/>
</dbReference>
<dbReference type="GeneID" id="106153170"/>
<dbReference type="InterPro" id="IPR013808">
    <property type="entry name" value="Transglutaminase_AS"/>
</dbReference>
<protein>
    <recommendedName>
        <fullName evidence="6">protein-glutamine gamma-glutamyltransferase</fullName>
        <ecNumber evidence="6">2.3.2.13</ecNumber>
    </recommendedName>
</protein>
<keyword evidence="2" id="KW-0808">Transferase</keyword>
<evidence type="ECO:0000259" key="10">
    <source>
        <dbReference type="SMART" id="SM00460"/>
    </source>
</evidence>
<dbReference type="STRING" id="7574.A0A1S3HAH1"/>
<feature type="domain" description="Transglutaminase-like" evidence="10">
    <location>
        <begin position="355"/>
        <end position="448"/>
    </location>
</feature>
<evidence type="ECO:0000256" key="1">
    <source>
        <dbReference type="ARBA" id="ARBA00005968"/>
    </source>
</evidence>
<evidence type="ECO:0000313" key="13">
    <source>
        <dbReference type="RefSeq" id="XP_023933359.1"/>
    </source>
</evidence>
<feature type="active site" evidence="8">
    <location>
        <position position="363"/>
    </location>
</feature>
<dbReference type="SMART" id="SM00460">
    <property type="entry name" value="TGc"/>
    <property type="match status" value="1"/>
</dbReference>
<dbReference type="PIRSF" id="PIRSF000459">
    <property type="entry name" value="TGM_EBP42"/>
    <property type="match status" value="1"/>
</dbReference>
<feature type="active site" evidence="8">
    <location>
        <position position="422"/>
    </location>
</feature>
<dbReference type="Proteomes" id="UP000085678">
    <property type="component" value="Unplaced"/>
</dbReference>
<dbReference type="Pfam" id="PF00868">
    <property type="entry name" value="Transglut_N"/>
    <property type="match status" value="1"/>
</dbReference>
<dbReference type="InterPro" id="IPR023608">
    <property type="entry name" value="Transglutaminase_animal"/>
</dbReference>
<dbReference type="SUPFAM" id="SSF54001">
    <property type="entry name" value="Cysteine proteinases"/>
    <property type="match status" value="1"/>
</dbReference>
<dbReference type="OrthoDB" id="437511at2759"/>
<keyword evidence="11" id="KW-1185">Reference proteome</keyword>
<feature type="binding site" evidence="9">
    <location>
        <position position="546"/>
    </location>
    <ligand>
        <name>Ca(2+)</name>
        <dbReference type="ChEBI" id="CHEBI:29108"/>
    </ligand>
</feature>
<evidence type="ECO:0000256" key="8">
    <source>
        <dbReference type="PIRSR" id="PIRSR000459-1"/>
    </source>
</evidence>
<sequence>MTRYRSECWIYMYGDYSMSRRGFSRGRRMVTYESRMGSAFDPVSIPHFWQAYGSTADGRSVDRWKAQHERSSVKIDDNTVMRCNWVDLKIAQNSKDHHTDQFECSTYWEDDKYQRQDPYLILRRGQAFVVDLQMDKPFNKEMHDLKLCFEYGKFPKPGKGTSVSFHVSAKDRPKEWGAEIVSVVGNTITVSIITPPDCLIGKWDMRVDTAVKLNDGSTRLFRYFFPKQFYVLFNPWCKDDQVYMPDTKLLNEYVLNDVGKIYAGTSKQIGSKPWNFGQFEDFVLDCSLLVLEKSGLALSARGNPVQIARKISAFTNSPDDNGILMGNWSGNYEGGTRPTKWVGSVAILQEYWKRKRPVKYGQCWVFSGVVTTICRCLGIPCRPVTNFVSAHDSDGTISIDDYFDMDGNLLEEFCEDSIWNFHVWNDVWMARPDLPSGCGGWQAIDATPQELSDGVYCAGPCSLNAIKAGQVYLPYDGPFIFAEVNADRVRHRRRNDGTWDRYFMKASVGQKISTKKPLVTAVDSFSRWKKEDPDREDITEQYKFKEGTSEERAATLAANLKSTRRDLYDRNTDGDDVKFEWEDKDFITVGSSFDVALVMTNKAKEERKVEITLKAAVVYYTGVIKSFVKGDKFEITLAAGEKGKKVTMSVTPDDYLDELVDHANFKTTVIAKVDETNQIFMEDDDFMLRPPPLEFEFLGKKNEIKTLTPFKLKVGFTNPLPIPLTRCMFIVEGPGLQKPMEYQLMDVGPGKRAEQTISLTPKTAGNKQVIVSFDCYQPCDVTGMFPVTVKG</sequence>
<evidence type="ECO:0000256" key="2">
    <source>
        <dbReference type="ARBA" id="ARBA00022679"/>
    </source>
</evidence>
<dbReference type="InterPro" id="IPR008958">
    <property type="entry name" value="Transglutaminase_C"/>
</dbReference>
<dbReference type="FunFam" id="2.60.40.10:FF:000090">
    <property type="entry name" value="Protein-glutamine gamma-glutamyltransferase 2"/>
    <property type="match status" value="1"/>
</dbReference>
<feature type="binding site" evidence="9">
    <location>
        <position position="551"/>
    </location>
    <ligand>
        <name>Ca(2+)</name>
        <dbReference type="ChEBI" id="CHEBI:29108"/>
    </ligand>
</feature>
<dbReference type="OMA" id="WSGNYSD"/>
<evidence type="ECO:0000256" key="6">
    <source>
        <dbReference type="ARBA" id="ARBA00024222"/>
    </source>
</evidence>
<dbReference type="GO" id="GO:0046872">
    <property type="term" value="F:metal ion binding"/>
    <property type="evidence" value="ECO:0007669"/>
    <property type="project" value="UniProtKB-KW"/>
</dbReference>
<evidence type="ECO:0000256" key="3">
    <source>
        <dbReference type="ARBA" id="ARBA00022723"/>
    </source>
</evidence>
<dbReference type="InterPro" id="IPR036238">
    <property type="entry name" value="Transglutaminase_C_sf"/>
</dbReference>
<proteinExistence type="inferred from homology"/>
<keyword evidence="3 9" id="KW-0479">Metal-binding</keyword>
<feature type="binding site" evidence="9">
    <location>
        <position position="487"/>
    </location>
    <ligand>
        <name>Ca(2+)</name>
        <dbReference type="ChEBI" id="CHEBI:29108"/>
    </ligand>
</feature>
<dbReference type="Pfam" id="PF00927">
    <property type="entry name" value="Transglut_C"/>
    <property type="match status" value="2"/>
</dbReference>
<comment type="cofactor">
    <cofactor evidence="9">
        <name>Ca(2+)</name>
        <dbReference type="ChEBI" id="CHEBI:29108"/>
    </cofactor>
    <text evidence="9">Binds 1 Ca(2+) ion per subunit.</text>
</comment>
<evidence type="ECO:0000313" key="11">
    <source>
        <dbReference type="Proteomes" id="UP000085678"/>
    </source>
</evidence>
<evidence type="ECO:0000313" key="12">
    <source>
        <dbReference type="RefSeq" id="XP_013382451.1"/>
    </source>
</evidence>
<comment type="catalytic activity">
    <reaction evidence="7">
        <text>L-glutaminyl-[protein] + L-lysyl-[protein] = [protein]-L-lysyl-N(6)-5-L-glutamyl-[protein] + NH4(+)</text>
        <dbReference type="Rhea" id="RHEA:54816"/>
        <dbReference type="Rhea" id="RHEA-COMP:9752"/>
        <dbReference type="Rhea" id="RHEA-COMP:10207"/>
        <dbReference type="Rhea" id="RHEA-COMP:14005"/>
        <dbReference type="ChEBI" id="CHEBI:28938"/>
        <dbReference type="ChEBI" id="CHEBI:29969"/>
        <dbReference type="ChEBI" id="CHEBI:30011"/>
        <dbReference type="ChEBI" id="CHEBI:138370"/>
        <dbReference type="EC" id="2.3.2.13"/>
    </reaction>
</comment>
<name>A0A1S3HAH1_LINAN</name>
<keyword evidence="4 9" id="KW-0106">Calcium</keyword>
<dbReference type="Gene3D" id="3.90.260.10">
    <property type="entry name" value="Transglutaminase-like"/>
    <property type="match status" value="1"/>
</dbReference>
<dbReference type="InterPro" id="IPR038765">
    <property type="entry name" value="Papain-like_cys_pep_sf"/>
</dbReference>
<dbReference type="KEGG" id="lak:106153170"/>
<dbReference type="RefSeq" id="XP_023933359.1">
    <property type="nucleotide sequence ID" value="XM_024077591.1"/>
</dbReference>
<reference evidence="12 13" key="1">
    <citation type="journal article" date="2015" name="Nat. Commun.">
        <title>The Lingula genome provides insights into brachiopod evolution and the origin of phosphate biomineralization.</title>
        <authorList>
            <person name="Luo Y.J."/>
            <person name="Takeuchi T."/>
            <person name="Koyanagi R."/>
            <person name="Yamada L."/>
            <person name="Kanda M."/>
            <person name="Khalturina M."/>
            <person name="Fujie M."/>
            <person name="Yamasaki S.I."/>
            <person name="Endo K."/>
            <person name="Satoh N."/>
        </authorList>
    </citation>
    <scope>NUCLEOTIDE SEQUENCE</scope>
</reference>
<dbReference type="GO" id="GO:0003810">
    <property type="term" value="F:protein-glutamine gamma-glutamyltransferase activity"/>
    <property type="evidence" value="ECO:0007669"/>
    <property type="project" value="UniProtKB-EC"/>
</dbReference>
<dbReference type="PROSITE" id="PS00547">
    <property type="entry name" value="TRANSGLUTAMINASES"/>
    <property type="match status" value="1"/>
</dbReference>
<organism evidence="11 12">
    <name type="scientific">Lingula anatina</name>
    <name type="common">Brachiopod</name>
    <name type="synonym">Lingula unguis</name>
    <dbReference type="NCBI Taxonomy" id="7574"/>
    <lineage>
        <taxon>Eukaryota</taxon>
        <taxon>Metazoa</taxon>
        <taxon>Spiralia</taxon>
        <taxon>Lophotrochozoa</taxon>
        <taxon>Brachiopoda</taxon>
        <taxon>Linguliformea</taxon>
        <taxon>Lingulata</taxon>
        <taxon>Lingulida</taxon>
        <taxon>Linguloidea</taxon>
        <taxon>Lingulidae</taxon>
        <taxon>Lingula</taxon>
    </lineage>
</organism>
<dbReference type="PANTHER" id="PTHR11590">
    <property type="entry name" value="PROTEIN-GLUTAMINE GAMMA-GLUTAMYLTRANSFERASE"/>
    <property type="match status" value="1"/>
</dbReference>
<dbReference type="PANTHER" id="PTHR11590:SF40">
    <property type="entry name" value="HEMOCYTE PROTEIN-GLUTAMINE GAMMA-GLUTAMYLTRANSFERASE-LIKE PROTEIN"/>
    <property type="match status" value="1"/>
</dbReference>
<feature type="active site" evidence="8">
    <location>
        <position position="445"/>
    </location>
</feature>
<dbReference type="AlphaFoldDB" id="A0A1S3HAH1"/>
<evidence type="ECO:0000256" key="7">
    <source>
        <dbReference type="ARBA" id="ARBA00051843"/>
    </source>
</evidence>
<dbReference type="InterPro" id="IPR014756">
    <property type="entry name" value="Ig_E-set"/>
</dbReference>
<keyword evidence="5" id="KW-0012">Acyltransferase</keyword>
<gene>
    <name evidence="12 13" type="primary">LOC106153170</name>
</gene>
<dbReference type="FunFam" id="3.90.260.10:FF:000001">
    <property type="entry name" value="Protein-glutamine gamma-glutamyltransferase 2"/>
    <property type="match status" value="1"/>
</dbReference>
<dbReference type="InterPro" id="IPR050779">
    <property type="entry name" value="Transglutaminase"/>
</dbReference>
<dbReference type="InterPro" id="IPR036985">
    <property type="entry name" value="Transglutaminase-like_sf"/>
</dbReference>
<dbReference type="Gene3D" id="2.60.40.10">
    <property type="entry name" value="Immunoglobulins"/>
    <property type="match status" value="3"/>
</dbReference>
<evidence type="ECO:0000256" key="5">
    <source>
        <dbReference type="ARBA" id="ARBA00023315"/>
    </source>
</evidence>
<dbReference type="RefSeq" id="XP_013382451.1">
    <property type="nucleotide sequence ID" value="XM_013526997.2"/>
</dbReference>
<accession>A0A1S3HAH1</accession>
<dbReference type="InterPro" id="IPR001102">
    <property type="entry name" value="Transglutaminase_N"/>
</dbReference>